<reference evidence="8 9" key="1">
    <citation type="submission" date="2019-12" db="EMBL/GenBank/DDBJ databases">
        <title>Nesterenkonia muleiensis sp. nov., a novel actinobacterium isolated from sap of Populus euphratica.</title>
        <authorList>
            <person name="Wang R."/>
        </authorList>
    </citation>
    <scope>NUCLEOTIDE SEQUENCE [LARGE SCALE GENOMIC DNA]</scope>
    <source>
        <strain evidence="8 9">F10</strain>
    </source>
</reference>
<protein>
    <submittedName>
        <fullName evidence="8">ATP-binding cassette domain-containing protein</fullName>
    </submittedName>
</protein>
<dbReference type="PANTHER" id="PTHR42711:SF5">
    <property type="entry name" value="ABC TRANSPORTER ATP-BINDING PROTEIN NATA"/>
    <property type="match status" value="1"/>
</dbReference>
<gene>
    <name evidence="8" type="ORF">GNZ21_02940</name>
</gene>
<evidence type="ECO:0000256" key="2">
    <source>
        <dbReference type="ARBA" id="ARBA00005417"/>
    </source>
</evidence>
<dbReference type="GO" id="GO:0005886">
    <property type="term" value="C:plasma membrane"/>
    <property type="evidence" value="ECO:0007669"/>
    <property type="project" value="UniProtKB-SubCell"/>
</dbReference>
<accession>A0A7K1UG21</accession>
<evidence type="ECO:0000256" key="1">
    <source>
        <dbReference type="ARBA" id="ARBA00004202"/>
    </source>
</evidence>
<dbReference type="OrthoDB" id="9804819at2"/>
<keyword evidence="4" id="KW-0547">Nucleotide-binding</keyword>
<comment type="subcellular location">
    <subcellularLocation>
        <location evidence="1">Cell membrane</location>
        <topology evidence="1">Peripheral membrane protein</topology>
    </subcellularLocation>
</comment>
<dbReference type="EMBL" id="WRPM01000022">
    <property type="protein sequence ID" value="MVT25326.1"/>
    <property type="molecule type" value="Genomic_DNA"/>
</dbReference>
<evidence type="ECO:0000256" key="6">
    <source>
        <dbReference type="ARBA" id="ARBA00023251"/>
    </source>
</evidence>
<dbReference type="PANTHER" id="PTHR42711">
    <property type="entry name" value="ABC TRANSPORTER ATP-BINDING PROTEIN"/>
    <property type="match status" value="1"/>
</dbReference>
<feature type="domain" description="ABC transporter" evidence="7">
    <location>
        <begin position="9"/>
        <end position="245"/>
    </location>
</feature>
<comment type="caution">
    <text evidence="8">The sequence shown here is derived from an EMBL/GenBank/DDBJ whole genome shotgun (WGS) entry which is preliminary data.</text>
</comment>
<dbReference type="GO" id="GO:0016887">
    <property type="term" value="F:ATP hydrolysis activity"/>
    <property type="evidence" value="ECO:0007669"/>
    <property type="project" value="InterPro"/>
</dbReference>
<dbReference type="InterPro" id="IPR003439">
    <property type="entry name" value="ABC_transporter-like_ATP-bd"/>
</dbReference>
<keyword evidence="5 8" id="KW-0067">ATP-binding</keyword>
<dbReference type="InterPro" id="IPR003593">
    <property type="entry name" value="AAA+_ATPase"/>
</dbReference>
<dbReference type="RefSeq" id="WP_157321192.1">
    <property type="nucleotide sequence ID" value="NZ_BMFX01000022.1"/>
</dbReference>
<sequence length="256" mass="27576">MASTPTPALRTAGLTRCFTSRGGQPRTALDSVSLSLPAGGVHALLGPNGAGKTTLCRIASTVLLPSSGRAAVLGRDVVKEAAAVRRLIAIVFGGDRGLYDRLSAQENLWFWCSMYGLPRRAGRQRAQQLLEQLGLAERAGELVETFSRGMKQRLHLARGLVAEPQLLILDEPTVGMDPVSAREFRTLVTDLRSQGRTVLLTTHDLQEAEALADTVTVIDRGRVLTHLEQPPQPGSLEELYFGLIRSTAARSGGMEV</sequence>
<evidence type="ECO:0000256" key="5">
    <source>
        <dbReference type="ARBA" id="ARBA00022840"/>
    </source>
</evidence>
<dbReference type="CDD" id="cd03230">
    <property type="entry name" value="ABC_DR_subfamily_A"/>
    <property type="match status" value="1"/>
</dbReference>
<comment type="similarity">
    <text evidence="2">Belongs to the ABC transporter superfamily.</text>
</comment>
<dbReference type="Proteomes" id="UP000460157">
    <property type="component" value="Unassembled WGS sequence"/>
</dbReference>
<dbReference type="PROSITE" id="PS50893">
    <property type="entry name" value="ABC_TRANSPORTER_2"/>
    <property type="match status" value="1"/>
</dbReference>
<evidence type="ECO:0000313" key="8">
    <source>
        <dbReference type="EMBL" id="MVT25326.1"/>
    </source>
</evidence>
<dbReference type="GO" id="GO:0046677">
    <property type="term" value="P:response to antibiotic"/>
    <property type="evidence" value="ECO:0007669"/>
    <property type="project" value="UniProtKB-KW"/>
</dbReference>
<name>A0A7K1UG21_9MICC</name>
<dbReference type="GO" id="GO:0005524">
    <property type="term" value="F:ATP binding"/>
    <property type="evidence" value="ECO:0007669"/>
    <property type="project" value="UniProtKB-KW"/>
</dbReference>
<evidence type="ECO:0000256" key="3">
    <source>
        <dbReference type="ARBA" id="ARBA00022448"/>
    </source>
</evidence>
<keyword evidence="6" id="KW-0046">Antibiotic resistance</keyword>
<dbReference type="InterPro" id="IPR027417">
    <property type="entry name" value="P-loop_NTPase"/>
</dbReference>
<dbReference type="SUPFAM" id="SSF52540">
    <property type="entry name" value="P-loop containing nucleoside triphosphate hydrolases"/>
    <property type="match status" value="1"/>
</dbReference>
<keyword evidence="3" id="KW-0813">Transport</keyword>
<dbReference type="Gene3D" id="3.40.50.300">
    <property type="entry name" value="P-loop containing nucleotide triphosphate hydrolases"/>
    <property type="match status" value="1"/>
</dbReference>
<evidence type="ECO:0000259" key="7">
    <source>
        <dbReference type="PROSITE" id="PS50893"/>
    </source>
</evidence>
<evidence type="ECO:0000313" key="9">
    <source>
        <dbReference type="Proteomes" id="UP000460157"/>
    </source>
</evidence>
<keyword evidence="9" id="KW-1185">Reference proteome</keyword>
<dbReference type="InterPro" id="IPR050763">
    <property type="entry name" value="ABC_transporter_ATP-binding"/>
</dbReference>
<organism evidence="8 9">
    <name type="scientific">Nesterenkonia alkaliphila</name>
    <dbReference type="NCBI Taxonomy" id="1463631"/>
    <lineage>
        <taxon>Bacteria</taxon>
        <taxon>Bacillati</taxon>
        <taxon>Actinomycetota</taxon>
        <taxon>Actinomycetes</taxon>
        <taxon>Micrococcales</taxon>
        <taxon>Micrococcaceae</taxon>
        <taxon>Nesterenkonia</taxon>
    </lineage>
</organism>
<dbReference type="SMART" id="SM00382">
    <property type="entry name" value="AAA"/>
    <property type="match status" value="1"/>
</dbReference>
<dbReference type="AlphaFoldDB" id="A0A7K1UG21"/>
<proteinExistence type="inferred from homology"/>
<dbReference type="Pfam" id="PF00005">
    <property type="entry name" value="ABC_tran"/>
    <property type="match status" value="1"/>
</dbReference>
<evidence type="ECO:0000256" key="4">
    <source>
        <dbReference type="ARBA" id="ARBA00022741"/>
    </source>
</evidence>